<evidence type="ECO:0000313" key="2">
    <source>
        <dbReference type="EMBL" id="SCZ78559.1"/>
    </source>
</evidence>
<gene>
    <name evidence="2" type="ORF">SAMN03080599_01293</name>
</gene>
<reference evidence="2 3" key="1">
    <citation type="submission" date="2016-10" db="EMBL/GenBank/DDBJ databases">
        <authorList>
            <person name="de Groot N.N."/>
        </authorList>
    </citation>
    <scope>NUCLEOTIDE SEQUENCE [LARGE SCALE GENOMIC DNA]</scope>
    <source>
        <strain evidence="2 3">DSM 2784</strain>
    </source>
</reference>
<dbReference type="InterPro" id="IPR050312">
    <property type="entry name" value="IolE/XylAMocC-like"/>
</dbReference>
<name>A0A1G5RZ23_9FIRM</name>
<dbReference type="EMBL" id="FMWL01000005">
    <property type="protein sequence ID" value="SCZ78559.1"/>
    <property type="molecule type" value="Genomic_DNA"/>
</dbReference>
<keyword evidence="2" id="KW-0413">Isomerase</keyword>
<organism evidence="2 3">
    <name type="scientific">Acidaminobacter hydrogenoformans DSM 2784</name>
    <dbReference type="NCBI Taxonomy" id="1120920"/>
    <lineage>
        <taxon>Bacteria</taxon>
        <taxon>Bacillati</taxon>
        <taxon>Bacillota</taxon>
        <taxon>Clostridia</taxon>
        <taxon>Peptostreptococcales</taxon>
        <taxon>Acidaminobacteraceae</taxon>
        <taxon>Acidaminobacter</taxon>
    </lineage>
</organism>
<proteinExistence type="predicted"/>
<feature type="domain" description="Xylose isomerase-like TIM barrel" evidence="1">
    <location>
        <begin position="44"/>
        <end position="282"/>
    </location>
</feature>
<dbReference type="Proteomes" id="UP000199208">
    <property type="component" value="Unassembled WGS sequence"/>
</dbReference>
<accession>A0A1G5RZ23</accession>
<dbReference type="AlphaFoldDB" id="A0A1G5RZ23"/>
<evidence type="ECO:0000259" key="1">
    <source>
        <dbReference type="Pfam" id="PF01261"/>
    </source>
</evidence>
<dbReference type="PANTHER" id="PTHR12110">
    <property type="entry name" value="HYDROXYPYRUVATE ISOMERASE"/>
    <property type="match status" value="1"/>
</dbReference>
<keyword evidence="3" id="KW-1185">Reference proteome</keyword>
<dbReference type="InterPro" id="IPR036237">
    <property type="entry name" value="Xyl_isomerase-like_sf"/>
</dbReference>
<dbReference type="GO" id="GO:0016853">
    <property type="term" value="F:isomerase activity"/>
    <property type="evidence" value="ECO:0007669"/>
    <property type="project" value="UniProtKB-KW"/>
</dbReference>
<evidence type="ECO:0000313" key="3">
    <source>
        <dbReference type="Proteomes" id="UP000199208"/>
    </source>
</evidence>
<dbReference type="Pfam" id="PF01261">
    <property type="entry name" value="AP_endonuc_2"/>
    <property type="match status" value="1"/>
</dbReference>
<dbReference type="PANTHER" id="PTHR12110:SF41">
    <property type="entry name" value="INOSOSE DEHYDRATASE"/>
    <property type="match status" value="1"/>
</dbReference>
<dbReference type="STRING" id="1120920.SAMN03080599_01293"/>
<dbReference type="InterPro" id="IPR013022">
    <property type="entry name" value="Xyl_isomerase-like_TIM-brl"/>
</dbReference>
<sequence length="289" mass="31412">MVIWYDNAKILKLEVTKLIKSVVISDDVTQSRLSPLVGELGAMIAEAARLGFQAVQIAVNNPAELDGKRLRGLLEAHGMKVSGIATGKSFIVDGLYMGAEDERIRRQAVDRLLGHIDLAAELGGANVIIGAIRGSADLVGSPARHEENVTKSLKEVLPYAEEKGVVITIEAICQKDLAGADSFSDIKALVAYIKAFNSRCLRLHLDTYHMLLSGQEPYRSIMETEGLLEQVDLSDADRGYPSGAHFDFAGLMKALKAIDYRGILTFEYANSSEENTAELGLRYVEGLMG</sequence>
<dbReference type="Gene3D" id="3.20.20.150">
    <property type="entry name" value="Divalent-metal-dependent TIM barrel enzymes"/>
    <property type="match status" value="1"/>
</dbReference>
<dbReference type="SUPFAM" id="SSF51658">
    <property type="entry name" value="Xylose isomerase-like"/>
    <property type="match status" value="1"/>
</dbReference>
<protein>
    <submittedName>
        <fullName evidence="2">Sugar phosphate isomerase/epimerase</fullName>
    </submittedName>
</protein>